<dbReference type="EMBL" id="ML977500">
    <property type="protein sequence ID" value="KAF2132492.1"/>
    <property type="molecule type" value="Genomic_DNA"/>
</dbReference>
<dbReference type="AlphaFoldDB" id="A0A6A6AKK8"/>
<keyword evidence="2" id="KW-1185">Reference proteome</keyword>
<evidence type="ECO:0000313" key="2">
    <source>
        <dbReference type="Proteomes" id="UP000799771"/>
    </source>
</evidence>
<evidence type="ECO:0000313" key="1">
    <source>
        <dbReference type="EMBL" id="KAF2132492.1"/>
    </source>
</evidence>
<sequence>MSFPTKQAFVHYGGWDDETRTHECVKWMEEYTNAIDAKAWDKEPYSNWLAADHKLIKSTGEAVSGGDASWSSLSKEIYAPLSEHLHEPQFLVIWEVKDGWEMIGVATLYWNIVAPSHGAGVKDRLGKEWNGAGPAAFKFHYVKQSDGGIKLAGTAIFADPTAAVVAMLKGGMMKPEDLLK</sequence>
<reference evidence="1" key="1">
    <citation type="journal article" date="2020" name="Stud. Mycol.">
        <title>101 Dothideomycetes genomes: a test case for predicting lifestyles and emergence of pathogens.</title>
        <authorList>
            <person name="Haridas S."/>
            <person name="Albert R."/>
            <person name="Binder M."/>
            <person name="Bloem J."/>
            <person name="Labutti K."/>
            <person name="Salamov A."/>
            <person name="Andreopoulos B."/>
            <person name="Baker S."/>
            <person name="Barry K."/>
            <person name="Bills G."/>
            <person name="Bluhm B."/>
            <person name="Cannon C."/>
            <person name="Castanera R."/>
            <person name="Culley D."/>
            <person name="Daum C."/>
            <person name="Ezra D."/>
            <person name="Gonzalez J."/>
            <person name="Henrissat B."/>
            <person name="Kuo A."/>
            <person name="Liang C."/>
            <person name="Lipzen A."/>
            <person name="Lutzoni F."/>
            <person name="Magnuson J."/>
            <person name="Mondo S."/>
            <person name="Nolan M."/>
            <person name="Ohm R."/>
            <person name="Pangilinan J."/>
            <person name="Park H.-J."/>
            <person name="Ramirez L."/>
            <person name="Alfaro M."/>
            <person name="Sun H."/>
            <person name="Tritt A."/>
            <person name="Yoshinaga Y."/>
            <person name="Zwiers L.-H."/>
            <person name="Turgeon B."/>
            <person name="Goodwin S."/>
            <person name="Spatafora J."/>
            <person name="Crous P."/>
            <person name="Grigoriev I."/>
        </authorList>
    </citation>
    <scope>NUCLEOTIDE SEQUENCE</scope>
    <source>
        <strain evidence="1">CBS 119687</strain>
    </source>
</reference>
<evidence type="ECO:0008006" key="3">
    <source>
        <dbReference type="Google" id="ProtNLM"/>
    </source>
</evidence>
<protein>
    <recommendedName>
        <fullName evidence="3">SnoaL-like domain-containing protein</fullName>
    </recommendedName>
</protein>
<dbReference type="Proteomes" id="UP000799771">
    <property type="component" value="Unassembled WGS sequence"/>
</dbReference>
<dbReference type="GeneID" id="54411670"/>
<dbReference type="OrthoDB" id="5271918at2759"/>
<name>A0A6A6AKK8_9PLEO</name>
<gene>
    <name evidence="1" type="ORF">P153DRAFT_393472</name>
</gene>
<dbReference type="RefSeq" id="XP_033526879.1">
    <property type="nucleotide sequence ID" value="XM_033671238.1"/>
</dbReference>
<proteinExistence type="predicted"/>
<accession>A0A6A6AKK8</accession>
<organism evidence="1 2">
    <name type="scientific">Dothidotthia symphoricarpi CBS 119687</name>
    <dbReference type="NCBI Taxonomy" id="1392245"/>
    <lineage>
        <taxon>Eukaryota</taxon>
        <taxon>Fungi</taxon>
        <taxon>Dikarya</taxon>
        <taxon>Ascomycota</taxon>
        <taxon>Pezizomycotina</taxon>
        <taxon>Dothideomycetes</taxon>
        <taxon>Pleosporomycetidae</taxon>
        <taxon>Pleosporales</taxon>
        <taxon>Dothidotthiaceae</taxon>
        <taxon>Dothidotthia</taxon>
    </lineage>
</organism>